<proteinExistence type="predicted"/>
<evidence type="ECO:0000313" key="2">
    <source>
        <dbReference type="EMBL" id="VAW30668.1"/>
    </source>
</evidence>
<keyword evidence="1" id="KW-0812">Transmembrane</keyword>
<dbReference type="EMBL" id="UOET01000550">
    <property type="protein sequence ID" value="VAW30668.1"/>
    <property type="molecule type" value="Genomic_DNA"/>
</dbReference>
<sequence>MKTAMNKRIITIIVIIAIGGIGGFYFLTNKSEVKTTTSQDLAMRGVKMTIYKSPNCGCCDGYADEMKRQGFDVTVVPEYDMRAIKEKFGVPAGKQSCHTAIVGNYFIEGHVPVEAVKKLLKEKPAIDGIGLPGMPTGTPGMPGQKLAPYKVYQSVKGKTSSFMTI</sequence>
<feature type="transmembrane region" description="Helical" evidence="1">
    <location>
        <begin position="9"/>
        <end position="27"/>
    </location>
</feature>
<dbReference type="InterPro" id="IPR036249">
    <property type="entry name" value="Thioredoxin-like_sf"/>
</dbReference>
<gene>
    <name evidence="2" type="ORF">MNBD_BACTEROID07-1656</name>
</gene>
<organism evidence="2">
    <name type="scientific">hydrothermal vent metagenome</name>
    <dbReference type="NCBI Taxonomy" id="652676"/>
    <lineage>
        <taxon>unclassified sequences</taxon>
        <taxon>metagenomes</taxon>
        <taxon>ecological metagenomes</taxon>
    </lineage>
</organism>
<keyword evidence="1" id="KW-0472">Membrane</keyword>
<dbReference type="SUPFAM" id="SSF52833">
    <property type="entry name" value="Thioredoxin-like"/>
    <property type="match status" value="1"/>
</dbReference>
<dbReference type="AlphaFoldDB" id="A0A3B0UJ19"/>
<name>A0A3B0UJ19_9ZZZZ</name>
<accession>A0A3B0UJ19</accession>
<reference evidence="2" key="1">
    <citation type="submission" date="2018-06" db="EMBL/GenBank/DDBJ databases">
        <authorList>
            <person name="Zhirakovskaya E."/>
        </authorList>
    </citation>
    <scope>NUCLEOTIDE SEQUENCE</scope>
</reference>
<evidence type="ECO:0000256" key="1">
    <source>
        <dbReference type="SAM" id="Phobius"/>
    </source>
</evidence>
<dbReference type="Pfam" id="PF04214">
    <property type="entry name" value="DUF411"/>
    <property type="match status" value="1"/>
</dbReference>
<protein>
    <submittedName>
        <fullName evidence="2">CopG protein</fullName>
    </submittedName>
</protein>
<dbReference type="InterPro" id="IPR007332">
    <property type="entry name" value="DUF411"/>
</dbReference>
<keyword evidence="1" id="KW-1133">Transmembrane helix</keyword>